<name>A0AAV4HZE5_9GAST</name>
<gene>
    <name evidence="1" type="ORF">ElyMa_001130700</name>
</gene>
<sequence length="89" mass="9808">MTFWLEILIENLGKLCSELLEEVEDKPCESFAHGAEKGDCVIVATISAVALIVIEWDGLGVSPSPQHPSIVRPDCYRVGWSWRLALTPA</sequence>
<organism evidence="1 2">
    <name type="scientific">Elysia marginata</name>
    <dbReference type="NCBI Taxonomy" id="1093978"/>
    <lineage>
        <taxon>Eukaryota</taxon>
        <taxon>Metazoa</taxon>
        <taxon>Spiralia</taxon>
        <taxon>Lophotrochozoa</taxon>
        <taxon>Mollusca</taxon>
        <taxon>Gastropoda</taxon>
        <taxon>Heterobranchia</taxon>
        <taxon>Euthyneura</taxon>
        <taxon>Panpulmonata</taxon>
        <taxon>Sacoglossa</taxon>
        <taxon>Placobranchoidea</taxon>
        <taxon>Plakobranchidae</taxon>
        <taxon>Elysia</taxon>
    </lineage>
</organism>
<evidence type="ECO:0000313" key="2">
    <source>
        <dbReference type="Proteomes" id="UP000762676"/>
    </source>
</evidence>
<comment type="caution">
    <text evidence="1">The sequence shown here is derived from an EMBL/GenBank/DDBJ whole genome shotgun (WGS) entry which is preliminary data.</text>
</comment>
<dbReference type="Proteomes" id="UP000762676">
    <property type="component" value="Unassembled WGS sequence"/>
</dbReference>
<protein>
    <submittedName>
        <fullName evidence="1">Uncharacterized protein</fullName>
    </submittedName>
</protein>
<keyword evidence="2" id="KW-1185">Reference proteome</keyword>
<dbReference type="AlphaFoldDB" id="A0AAV4HZE5"/>
<evidence type="ECO:0000313" key="1">
    <source>
        <dbReference type="EMBL" id="GFS02723.1"/>
    </source>
</evidence>
<proteinExistence type="predicted"/>
<accession>A0AAV4HZE5</accession>
<dbReference type="EMBL" id="BMAT01002245">
    <property type="protein sequence ID" value="GFS02723.1"/>
    <property type="molecule type" value="Genomic_DNA"/>
</dbReference>
<reference evidence="1 2" key="1">
    <citation type="journal article" date="2021" name="Elife">
        <title>Chloroplast acquisition without the gene transfer in kleptoplastic sea slugs, Plakobranchus ocellatus.</title>
        <authorList>
            <person name="Maeda T."/>
            <person name="Takahashi S."/>
            <person name="Yoshida T."/>
            <person name="Shimamura S."/>
            <person name="Takaki Y."/>
            <person name="Nagai Y."/>
            <person name="Toyoda A."/>
            <person name="Suzuki Y."/>
            <person name="Arimoto A."/>
            <person name="Ishii H."/>
            <person name="Satoh N."/>
            <person name="Nishiyama T."/>
            <person name="Hasebe M."/>
            <person name="Maruyama T."/>
            <person name="Minagawa J."/>
            <person name="Obokata J."/>
            <person name="Shigenobu S."/>
        </authorList>
    </citation>
    <scope>NUCLEOTIDE SEQUENCE [LARGE SCALE GENOMIC DNA]</scope>
</reference>